<dbReference type="RefSeq" id="WP_100673314.1">
    <property type="nucleotide sequence ID" value="NZ_NJGD01000010.1"/>
</dbReference>
<organism evidence="1 2">
    <name type="scientific">Rhizobium meliloti</name>
    <name type="common">Ensifer meliloti</name>
    <name type="synonym">Sinorhizobium meliloti</name>
    <dbReference type="NCBI Taxonomy" id="382"/>
    <lineage>
        <taxon>Bacteria</taxon>
        <taxon>Pseudomonadati</taxon>
        <taxon>Pseudomonadota</taxon>
        <taxon>Alphaproteobacteria</taxon>
        <taxon>Hyphomicrobiales</taxon>
        <taxon>Rhizobiaceae</taxon>
        <taxon>Sinorhizobium/Ensifer group</taxon>
        <taxon>Sinorhizobium</taxon>
    </lineage>
</organism>
<dbReference type="AlphaFoldDB" id="A0A2J0YYH3"/>
<sequence length="61" mass="7262">MELQPQAAITEAATKMLSVPEFCRRQNLCEEEKRRLTRLFGRFATARELLHNAKRAPKWRY</sequence>
<name>A0A2J0YYH3_RHIML</name>
<protein>
    <submittedName>
        <fullName evidence="1">Uncharacterized protein</fullName>
    </submittedName>
</protein>
<evidence type="ECO:0000313" key="2">
    <source>
        <dbReference type="Proteomes" id="UP000231987"/>
    </source>
</evidence>
<gene>
    <name evidence="1" type="ORF">CEJ86_21505</name>
</gene>
<evidence type="ECO:0000313" key="1">
    <source>
        <dbReference type="EMBL" id="PJR13332.1"/>
    </source>
</evidence>
<dbReference type="EMBL" id="NJGD01000010">
    <property type="protein sequence ID" value="PJR13332.1"/>
    <property type="molecule type" value="Genomic_DNA"/>
</dbReference>
<comment type="caution">
    <text evidence="1">The sequence shown here is derived from an EMBL/GenBank/DDBJ whole genome shotgun (WGS) entry which is preliminary data.</text>
</comment>
<dbReference type="Proteomes" id="UP000231987">
    <property type="component" value="Unassembled WGS sequence"/>
</dbReference>
<accession>A0A2J0YYH3</accession>
<reference evidence="1 2" key="1">
    <citation type="submission" date="2017-06" db="EMBL/GenBank/DDBJ databases">
        <title>Ensifer strains isolated from leguminous trees and herbs display diverse denitrification phenotypes with some acting as strong N2O sinks.</title>
        <authorList>
            <person name="Woliy K."/>
            <person name="Mania D."/>
            <person name="Bakken L.R."/>
            <person name="Frostegard A."/>
        </authorList>
    </citation>
    <scope>NUCLEOTIDE SEQUENCE [LARGE SCALE GENOMIC DNA]</scope>
    <source>
        <strain evidence="1 2">AC50a</strain>
    </source>
</reference>
<proteinExistence type="predicted"/>